<evidence type="ECO:0000313" key="2">
    <source>
        <dbReference type="EMBL" id="ETM98882.1"/>
    </source>
</evidence>
<name>W2PCW5_PHYN3</name>
<dbReference type="GeneID" id="20188008"/>
<gene>
    <name evidence="2" type="ORF">PPTG_19214</name>
</gene>
<reference evidence="2 3" key="2">
    <citation type="submission" date="2013-11" db="EMBL/GenBank/DDBJ databases">
        <title>The Genome Sequence of Phytophthora parasitica INRA-310.</title>
        <authorList>
            <consortium name="The Broad Institute Genomics Platform"/>
            <person name="Russ C."/>
            <person name="Tyler B."/>
            <person name="Panabieres F."/>
            <person name="Shan W."/>
            <person name="Tripathy S."/>
            <person name="Grunwald N."/>
            <person name="Machado M."/>
            <person name="Johnson C.S."/>
            <person name="Arredondo F."/>
            <person name="Hong C."/>
            <person name="Coffey M."/>
            <person name="Young S.K."/>
            <person name="Zeng Q."/>
            <person name="Gargeya S."/>
            <person name="Fitzgerald M."/>
            <person name="Abouelleil A."/>
            <person name="Alvarado L."/>
            <person name="Chapman S.B."/>
            <person name="Gainer-Dewar J."/>
            <person name="Goldberg J."/>
            <person name="Griggs A."/>
            <person name="Gujja S."/>
            <person name="Hansen M."/>
            <person name="Howarth C."/>
            <person name="Imamovic A."/>
            <person name="Ireland A."/>
            <person name="Larimer J."/>
            <person name="McCowan C."/>
            <person name="Murphy C."/>
            <person name="Pearson M."/>
            <person name="Poon T.W."/>
            <person name="Priest M."/>
            <person name="Roberts A."/>
            <person name="Saif S."/>
            <person name="Shea T."/>
            <person name="Sykes S."/>
            <person name="Wortman J."/>
            <person name="Nusbaum C."/>
            <person name="Birren B."/>
        </authorList>
    </citation>
    <scope>NUCLEOTIDE SEQUENCE [LARGE SCALE GENOMIC DNA]</scope>
    <source>
        <strain evidence="2 3">INRA-310</strain>
    </source>
</reference>
<evidence type="ECO:0000256" key="1">
    <source>
        <dbReference type="SAM" id="MobiDB-lite"/>
    </source>
</evidence>
<sequence length="45" mass="5407">MACSFMRSYGGDPHKLPASRLTHSSQQRRQRAVLRRAHRLRSWQW</sequence>
<dbReference type="EMBL" id="KI669667">
    <property type="protein sequence ID" value="ETM98882.1"/>
    <property type="molecule type" value="Genomic_DNA"/>
</dbReference>
<dbReference type="AlphaFoldDB" id="W2PCW5"/>
<protein>
    <submittedName>
        <fullName evidence="2">Uncharacterized protein</fullName>
    </submittedName>
</protein>
<dbReference type="Proteomes" id="UP000018817">
    <property type="component" value="Unassembled WGS sequence"/>
</dbReference>
<dbReference type="VEuPathDB" id="FungiDB:PPTG_19214"/>
<dbReference type="RefSeq" id="XP_008915833.1">
    <property type="nucleotide sequence ID" value="XM_008917585.1"/>
</dbReference>
<organism evidence="2 3">
    <name type="scientific">Phytophthora nicotianae (strain INRA-310)</name>
    <name type="common">Phytophthora parasitica</name>
    <dbReference type="NCBI Taxonomy" id="761204"/>
    <lineage>
        <taxon>Eukaryota</taxon>
        <taxon>Sar</taxon>
        <taxon>Stramenopiles</taxon>
        <taxon>Oomycota</taxon>
        <taxon>Peronosporomycetes</taxon>
        <taxon>Peronosporales</taxon>
        <taxon>Peronosporaceae</taxon>
        <taxon>Phytophthora</taxon>
    </lineage>
</organism>
<accession>W2PCW5</accession>
<evidence type="ECO:0000313" key="3">
    <source>
        <dbReference type="Proteomes" id="UP000018817"/>
    </source>
</evidence>
<feature type="region of interest" description="Disordered" evidence="1">
    <location>
        <begin position="1"/>
        <end position="33"/>
    </location>
</feature>
<dbReference type="STRING" id="761204.W2PCW5"/>
<proteinExistence type="predicted"/>
<reference evidence="3" key="1">
    <citation type="submission" date="2011-12" db="EMBL/GenBank/DDBJ databases">
        <authorList>
            <consortium name="The Broad Institute Genome Sequencing Platform"/>
            <person name="Russ C."/>
            <person name="Tyler B."/>
            <person name="Panabieres F."/>
            <person name="Shan W."/>
            <person name="Tripathy S."/>
            <person name="Grunwald N."/>
            <person name="Machado M."/>
            <person name="Young S.K."/>
            <person name="Zeng Q."/>
            <person name="Gargeya S."/>
            <person name="Fitzgerald M."/>
            <person name="Haas B."/>
            <person name="Abouelleil A."/>
            <person name="Alvarado L."/>
            <person name="Arachchi H.M."/>
            <person name="Berlin A."/>
            <person name="Chapman S.B."/>
            <person name="Gearin G."/>
            <person name="Goldberg J."/>
            <person name="Griggs A."/>
            <person name="Gujja S."/>
            <person name="Hansen M."/>
            <person name="Heiman D."/>
            <person name="Howarth C."/>
            <person name="Larimer J."/>
            <person name="Lui A."/>
            <person name="MacDonald P.J.P."/>
            <person name="McCowen C."/>
            <person name="Montmayeur A."/>
            <person name="Murphy C."/>
            <person name="Neiman D."/>
            <person name="Pearson M."/>
            <person name="Priest M."/>
            <person name="Roberts A."/>
            <person name="Saif S."/>
            <person name="Shea T."/>
            <person name="Sisk P."/>
            <person name="Stolte C."/>
            <person name="Sykes S."/>
            <person name="Wortman J."/>
            <person name="Nusbaum C."/>
            <person name="Birren B."/>
        </authorList>
    </citation>
    <scope>NUCLEOTIDE SEQUENCE [LARGE SCALE GENOMIC DNA]</scope>
    <source>
        <strain evidence="3">INRA-310</strain>
    </source>
</reference>